<comment type="catalytic activity">
    <reaction evidence="15 17 19">
        <text>(6S)-NADHX + ADP = AMP + phosphate + NADH + H(+)</text>
        <dbReference type="Rhea" id="RHEA:32223"/>
        <dbReference type="ChEBI" id="CHEBI:15378"/>
        <dbReference type="ChEBI" id="CHEBI:43474"/>
        <dbReference type="ChEBI" id="CHEBI:57945"/>
        <dbReference type="ChEBI" id="CHEBI:64074"/>
        <dbReference type="ChEBI" id="CHEBI:456215"/>
        <dbReference type="ChEBI" id="CHEBI:456216"/>
        <dbReference type="EC" id="4.2.1.136"/>
    </reaction>
</comment>
<dbReference type="EC" id="4.2.1.136" evidence="19"/>
<dbReference type="GO" id="GO:0046872">
    <property type="term" value="F:metal ion binding"/>
    <property type="evidence" value="ECO:0007669"/>
    <property type="project" value="UniProtKB-UniRule"/>
</dbReference>
<comment type="function">
    <text evidence="17">Catalyzes the dehydration of the S-form of NAD(P)HX at the expense of ADP, which is converted to AMP. Together with NAD(P)HX epimerase, which catalyzes the epimerization of the S- and R-forms, the enzyme allows the repair of both epimers of NAD(P)HX, a damaged form of NAD(P)H that is a result of enzymatic or heat-dependent hydration.</text>
</comment>
<evidence type="ECO:0000256" key="10">
    <source>
        <dbReference type="ARBA" id="ARBA00023027"/>
    </source>
</evidence>
<dbReference type="CDD" id="cd01171">
    <property type="entry name" value="YXKO-related"/>
    <property type="match status" value="1"/>
</dbReference>
<feature type="domain" description="YjeF N-terminal" evidence="21">
    <location>
        <begin position="26"/>
        <end position="229"/>
    </location>
</feature>
<dbReference type="Gene3D" id="3.40.1190.20">
    <property type="match status" value="1"/>
</dbReference>
<dbReference type="HAMAP" id="MF_01966">
    <property type="entry name" value="NADHX_epimerase"/>
    <property type="match status" value="1"/>
</dbReference>
<dbReference type="GO" id="GO:0005524">
    <property type="term" value="F:ATP binding"/>
    <property type="evidence" value="ECO:0007669"/>
    <property type="project" value="UniProtKB-UniRule"/>
</dbReference>
<comment type="caution">
    <text evidence="18">Lacks conserved residue(s) required for the propagation of feature annotation.</text>
</comment>
<evidence type="ECO:0000256" key="6">
    <source>
        <dbReference type="ARBA" id="ARBA00022741"/>
    </source>
</evidence>
<dbReference type="Pfam" id="PF03853">
    <property type="entry name" value="YjeF_N"/>
    <property type="match status" value="1"/>
</dbReference>
<keyword evidence="23" id="KW-1185">Reference proteome</keyword>
<dbReference type="NCBIfam" id="TIGR00196">
    <property type="entry name" value="yjeF_cterm"/>
    <property type="match status" value="1"/>
</dbReference>
<evidence type="ECO:0000256" key="2">
    <source>
        <dbReference type="ARBA" id="ARBA00000909"/>
    </source>
</evidence>
<dbReference type="PANTHER" id="PTHR12592:SF0">
    <property type="entry name" value="ATP-DEPENDENT (S)-NAD(P)H-HYDRATE DEHYDRATASE"/>
    <property type="match status" value="1"/>
</dbReference>
<evidence type="ECO:0000256" key="5">
    <source>
        <dbReference type="ARBA" id="ARBA00022723"/>
    </source>
</evidence>
<dbReference type="AlphaFoldDB" id="A0A4Q7VCQ6"/>
<accession>A0A4Q7VCQ6</accession>
<evidence type="ECO:0000256" key="8">
    <source>
        <dbReference type="ARBA" id="ARBA00022857"/>
    </source>
</evidence>
<feature type="binding site" evidence="18">
    <location>
        <begin position="141"/>
        <end position="147"/>
    </location>
    <ligand>
        <name>(6S)-NADPHX</name>
        <dbReference type="ChEBI" id="CHEBI:64076"/>
    </ligand>
</feature>
<comment type="function">
    <text evidence="18">Catalyzes the epimerization of the S- and R-forms of NAD(P)HX, a damaged form of NAD(P)H that is a result of enzymatic or heat-dependent hydration. This is a prerequisite for the S-specific NAD(P)H-hydrate dehydratase to allow the repair of both epimers of NAD(P)HX.</text>
</comment>
<feature type="binding site" evidence="18">
    <location>
        <position position="173"/>
    </location>
    <ligand>
        <name>K(+)</name>
        <dbReference type="ChEBI" id="CHEBI:29103"/>
    </ligand>
</feature>
<evidence type="ECO:0000259" key="21">
    <source>
        <dbReference type="PROSITE" id="PS51385"/>
    </source>
</evidence>
<feature type="binding site" evidence="17">
    <location>
        <begin position="418"/>
        <end position="422"/>
    </location>
    <ligand>
        <name>AMP</name>
        <dbReference type="ChEBI" id="CHEBI:456215"/>
    </ligand>
</feature>
<dbReference type="GO" id="GO:0046496">
    <property type="term" value="P:nicotinamide nucleotide metabolic process"/>
    <property type="evidence" value="ECO:0007669"/>
    <property type="project" value="UniProtKB-UniRule"/>
</dbReference>
<keyword evidence="8 17" id="KW-0521">NADP</keyword>
<protein>
    <recommendedName>
        <fullName evidence="19">Bifunctional NAD(P)H-hydrate repair enzyme</fullName>
    </recommendedName>
    <alternativeName>
        <fullName evidence="19">Nicotinamide nucleotide repair protein</fullName>
    </alternativeName>
    <domain>
        <recommendedName>
            <fullName evidence="19">ADP-dependent (S)-NAD(P)H-hydrate dehydratase</fullName>
            <ecNumber evidence="19">4.2.1.136</ecNumber>
        </recommendedName>
        <alternativeName>
            <fullName evidence="19">ADP-dependent NAD(P)HX dehydratase</fullName>
        </alternativeName>
    </domain>
    <domain>
        <recommendedName>
            <fullName evidence="19">NAD(P)H-hydrate epimerase</fullName>
            <ecNumber evidence="19">5.1.99.6</ecNumber>
        </recommendedName>
    </domain>
</protein>
<keyword evidence="5 18" id="KW-0479">Metal-binding</keyword>
<feature type="binding site" evidence="18">
    <location>
        <begin position="72"/>
        <end position="76"/>
    </location>
    <ligand>
        <name>(6S)-NADPHX</name>
        <dbReference type="ChEBI" id="CHEBI:64076"/>
    </ligand>
</feature>
<keyword evidence="13" id="KW-0511">Multifunctional enzyme</keyword>
<evidence type="ECO:0000256" key="3">
    <source>
        <dbReference type="ARBA" id="ARBA00006001"/>
    </source>
</evidence>
<keyword evidence="22" id="KW-0418">Kinase</keyword>
<dbReference type="NCBIfam" id="TIGR00197">
    <property type="entry name" value="yjeF_nterm"/>
    <property type="match status" value="1"/>
</dbReference>
<dbReference type="InterPro" id="IPR000631">
    <property type="entry name" value="CARKD"/>
</dbReference>
<name>A0A4Q7VCQ6_9BURK</name>
<feature type="binding site" evidence="17">
    <location>
        <position position="270"/>
    </location>
    <ligand>
        <name>(6S)-NADPHX</name>
        <dbReference type="ChEBI" id="CHEBI:64076"/>
    </ligand>
</feature>
<dbReference type="Proteomes" id="UP000293671">
    <property type="component" value="Unassembled WGS sequence"/>
</dbReference>
<comment type="catalytic activity">
    <reaction evidence="2 18 19">
        <text>(6R)-NADPHX = (6S)-NADPHX</text>
        <dbReference type="Rhea" id="RHEA:32227"/>
        <dbReference type="ChEBI" id="CHEBI:64076"/>
        <dbReference type="ChEBI" id="CHEBI:64077"/>
        <dbReference type="EC" id="5.1.99.6"/>
    </reaction>
</comment>
<evidence type="ECO:0000259" key="20">
    <source>
        <dbReference type="PROSITE" id="PS51383"/>
    </source>
</evidence>
<keyword evidence="7 17" id="KW-0067">ATP-binding</keyword>
<keyword evidence="9 18" id="KW-0630">Potassium</keyword>
<proteinExistence type="inferred from homology"/>
<dbReference type="GO" id="GO:0052855">
    <property type="term" value="F:ADP-dependent NAD(P)H-hydrate dehydratase activity"/>
    <property type="evidence" value="ECO:0007669"/>
    <property type="project" value="UniProtKB-UniRule"/>
</dbReference>
<dbReference type="PROSITE" id="PS51385">
    <property type="entry name" value="YJEF_N"/>
    <property type="match status" value="1"/>
</dbReference>
<dbReference type="InterPro" id="IPR029056">
    <property type="entry name" value="Ribokinase-like"/>
</dbReference>
<feature type="binding site" evidence="17">
    <location>
        <position position="448"/>
    </location>
    <ligand>
        <name>(6S)-NADPHX</name>
        <dbReference type="ChEBI" id="CHEBI:64076"/>
    </ligand>
</feature>
<organism evidence="22 23">
    <name type="scientific">Rivibacter subsaxonicus</name>
    <dbReference type="NCBI Taxonomy" id="457575"/>
    <lineage>
        <taxon>Bacteria</taxon>
        <taxon>Pseudomonadati</taxon>
        <taxon>Pseudomonadota</taxon>
        <taxon>Betaproteobacteria</taxon>
        <taxon>Burkholderiales</taxon>
        <taxon>Rivibacter</taxon>
    </lineage>
</organism>
<reference evidence="22 23" key="1">
    <citation type="submission" date="2019-02" db="EMBL/GenBank/DDBJ databases">
        <title>Genomic Encyclopedia of Type Strains, Phase IV (KMG-IV): sequencing the most valuable type-strain genomes for metagenomic binning, comparative biology and taxonomic classification.</title>
        <authorList>
            <person name="Goeker M."/>
        </authorList>
    </citation>
    <scope>NUCLEOTIDE SEQUENCE [LARGE SCALE GENOMIC DNA]</scope>
    <source>
        <strain evidence="22 23">DSM 19570</strain>
    </source>
</reference>
<dbReference type="PIRSF" id="PIRSF017184">
    <property type="entry name" value="Nnr"/>
    <property type="match status" value="1"/>
</dbReference>
<keyword evidence="11 18" id="KW-0413">Isomerase</keyword>
<evidence type="ECO:0000256" key="13">
    <source>
        <dbReference type="ARBA" id="ARBA00023268"/>
    </source>
</evidence>
<dbReference type="OrthoDB" id="9806925at2"/>
<feature type="binding site" evidence="18">
    <location>
        <position position="170"/>
    </location>
    <ligand>
        <name>(6S)-NADPHX</name>
        <dbReference type="ChEBI" id="CHEBI:64076"/>
    </ligand>
</feature>
<comment type="catalytic activity">
    <reaction evidence="16 17 19">
        <text>(6S)-NADPHX + ADP = AMP + phosphate + NADPH + H(+)</text>
        <dbReference type="Rhea" id="RHEA:32235"/>
        <dbReference type="ChEBI" id="CHEBI:15378"/>
        <dbReference type="ChEBI" id="CHEBI:43474"/>
        <dbReference type="ChEBI" id="CHEBI:57783"/>
        <dbReference type="ChEBI" id="CHEBI:64076"/>
        <dbReference type="ChEBI" id="CHEBI:456215"/>
        <dbReference type="ChEBI" id="CHEBI:456216"/>
        <dbReference type="EC" id="4.2.1.136"/>
    </reaction>
</comment>
<gene>
    <name evidence="17" type="primary">nnrD</name>
    <name evidence="18" type="synonym">nnrE</name>
    <name evidence="22" type="ORF">EV670_3504</name>
</gene>
<dbReference type="InterPro" id="IPR036652">
    <property type="entry name" value="YjeF_N_dom_sf"/>
</dbReference>
<evidence type="ECO:0000256" key="4">
    <source>
        <dbReference type="ARBA" id="ARBA00009524"/>
    </source>
</evidence>
<keyword evidence="12 17" id="KW-0456">Lyase</keyword>
<keyword evidence="6 17" id="KW-0547">Nucleotide-binding</keyword>
<feature type="binding site" evidence="17">
    <location>
        <position position="325"/>
    </location>
    <ligand>
        <name>(6S)-NADPHX</name>
        <dbReference type="ChEBI" id="CHEBI:64076"/>
    </ligand>
</feature>
<dbReference type="Gene3D" id="3.40.50.10260">
    <property type="entry name" value="YjeF N-terminal domain"/>
    <property type="match status" value="1"/>
</dbReference>
<evidence type="ECO:0000256" key="18">
    <source>
        <dbReference type="HAMAP-Rule" id="MF_01966"/>
    </source>
</evidence>
<dbReference type="EC" id="5.1.99.6" evidence="19"/>
<comment type="similarity">
    <text evidence="18">Belongs to the NnrE/AIBP family.</text>
</comment>
<feature type="domain" description="YjeF C-terminal" evidence="20">
    <location>
        <begin position="235"/>
        <end position="506"/>
    </location>
</feature>
<sequence>MALTPTRVPFVVDGRRQLPLHDGAGSRAIESTAAASLPPNTLMQRAGEALARLAAALAPHASQIWIAAGPGNNGGDGLEAALRLHRAGRRVMLSLLAEPSSLPADAAVALQRAQQAGVRIQAELPATAPGPGQLAIDALLGLGLSRPPEGALAAAVALLNRGAAPVLAADLPSGLDGDSGQPLAAASCVRARWTLSLLTLKPGLFTAGGRDHAGEVWFDGLGVDVAGVAPCAWFGGDDWRGLRLPRRHAQHKGSFGDLWVVGGAPSMGGAVLLAARAALHAGAGRVFLRPLDPAAPPVDALQPELMIRPALPPAAALGALTVVCGCGGGSEVGAELPALLNRAGRLLLDADALNAVAADPALERRLAARASRGLATVLTPHPLEAARLLECDTAAVQRDRLGTAQRLADRLGTVVVLKGSGSVIAAPGELPSINPSGNPALAGPGTGDVLAGWIGGLWSQGLSAADAARLGVYEHGAIADAWAADHGGPTPISASTLISRLAAAAR</sequence>
<dbReference type="GO" id="GO:0016301">
    <property type="term" value="F:kinase activity"/>
    <property type="evidence" value="ECO:0007669"/>
    <property type="project" value="UniProtKB-KW"/>
</dbReference>
<feature type="binding site" evidence="17">
    <location>
        <position position="447"/>
    </location>
    <ligand>
        <name>AMP</name>
        <dbReference type="ChEBI" id="CHEBI:456215"/>
    </ligand>
</feature>
<feature type="binding site" evidence="18">
    <location>
        <position position="73"/>
    </location>
    <ligand>
        <name>K(+)</name>
        <dbReference type="ChEBI" id="CHEBI:29103"/>
    </ligand>
</feature>
<comment type="cofactor">
    <cofactor evidence="17">
        <name>Mg(2+)</name>
        <dbReference type="ChEBI" id="CHEBI:18420"/>
    </cofactor>
</comment>
<dbReference type="RefSeq" id="WP_130434558.1">
    <property type="nucleotide sequence ID" value="NZ_SHKP01000009.1"/>
</dbReference>
<dbReference type="GO" id="GO:0052856">
    <property type="term" value="F:NAD(P)HX epimerase activity"/>
    <property type="evidence" value="ECO:0007669"/>
    <property type="project" value="UniProtKB-UniRule"/>
</dbReference>
<comment type="cofactor">
    <cofactor evidence="18 19">
        <name>K(+)</name>
        <dbReference type="ChEBI" id="CHEBI:29103"/>
    </cofactor>
    <text evidence="18 19">Binds 1 potassium ion per subunit.</text>
</comment>
<evidence type="ECO:0000313" key="22">
    <source>
        <dbReference type="EMBL" id="RZT92528.1"/>
    </source>
</evidence>
<dbReference type="PANTHER" id="PTHR12592">
    <property type="entry name" value="ATP-DEPENDENT (S)-NAD(P)H-HYDRATE DEHYDRATASE FAMILY MEMBER"/>
    <property type="match status" value="1"/>
</dbReference>
<evidence type="ECO:0000256" key="17">
    <source>
        <dbReference type="HAMAP-Rule" id="MF_01965"/>
    </source>
</evidence>
<evidence type="ECO:0000256" key="7">
    <source>
        <dbReference type="ARBA" id="ARBA00022840"/>
    </source>
</evidence>
<comment type="subunit">
    <text evidence="17">Homotetramer.</text>
</comment>
<keyword evidence="10 17" id="KW-0520">NAD</keyword>
<evidence type="ECO:0000256" key="11">
    <source>
        <dbReference type="ARBA" id="ARBA00023235"/>
    </source>
</evidence>
<comment type="similarity">
    <text evidence="3 19">In the N-terminal section; belongs to the NnrE/AIBP family.</text>
</comment>
<dbReference type="SUPFAM" id="SSF53613">
    <property type="entry name" value="Ribokinase-like"/>
    <property type="match status" value="1"/>
</dbReference>
<evidence type="ECO:0000256" key="14">
    <source>
        <dbReference type="ARBA" id="ARBA00025153"/>
    </source>
</evidence>
<comment type="similarity">
    <text evidence="17">Belongs to the NnrD/CARKD family.</text>
</comment>
<dbReference type="Pfam" id="PF01256">
    <property type="entry name" value="Carb_kinase"/>
    <property type="match status" value="1"/>
</dbReference>
<dbReference type="SUPFAM" id="SSF64153">
    <property type="entry name" value="YjeF N-terminal domain-like"/>
    <property type="match status" value="1"/>
</dbReference>
<dbReference type="InterPro" id="IPR004443">
    <property type="entry name" value="YjeF_N_dom"/>
</dbReference>
<dbReference type="HAMAP" id="MF_01965">
    <property type="entry name" value="NADHX_dehydratase"/>
    <property type="match status" value="1"/>
</dbReference>
<evidence type="ECO:0000256" key="19">
    <source>
        <dbReference type="PIRNR" id="PIRNR017184"/>
    </source>
</evidence>
<dbReference type="EMBL" id="SHKP01000009">
    <property type="protein sequence ID" value="RZT92528.1"/>
    <property type="molecule type" value="Genomic_DNA"/>
</dbReference>
<evidence type="ECO:0000313" key="23">
    <source>
        <dbReference type="Proteomes" id="UP000293671"/>
    </source>
</evidence>
<evidence type="ECO:0000256" key="12">
    <source>
        <dbReference type="ARBA" id="ARBA00023239"/>
    </source>
</evidence>
<feature type="binding site" evidence="18">
    <location>
        <position position="137"/>
    </location>
    <ligand>
        <name>K(+)</name>
        <dbReference type="ChEBI" id="CHEBI:29103"/>
    </ligand>
</feature>
<comment type="function">
    <text evidence="14 19">Bifunctional enzyme that catalyzes the epimerization of the S- and R-forms of NAD(P)HX and the dehydration of the S-form of NAD(P)HX at the expense of ADP, which is converted to AMP. This allows the repair of both epimers of NAD(P)HX, a damaged form of NAD(P)H that is a result of enzymatic or heat-dependent hydration.</text>
</comment>
<keyword evidence="22" id="KW-0808">Transferase</keyword>
<comment type="catalytic activity">
    <reaction evidence="1 18 19">
        <text>(6R)-NADHX = (6S)-NADHX</text>
        <dbReference type="Rhea" id="RHEA:32215"/>
        <dbReference type="ChEBI" id="CHEBI:64074"/>
        <dbReference type="ChEBI" id="CHEBI:64075"/>
        <dbReference type="EC" id="5.1.99.6"/>
    </reaction>
</comment>
<evidence type="ECO:0000256" key="15">
    <source>
        <dbReference type="ARBA" id="ARBA00048238"/>
    </source>
</evidence>
<dbReference type="PROSITE" id="PS51383">
    <property type="entry name" value="YJEF_C_3"/>
    <property type="match status" value="1"/>
</dbReference>
<feature type="binding site" evidence="17">
    <location>
        <position position="381"/>
    </location>
    <ligand>
        <name>(6S)-NADPHX</name>
        <dbReference type="ChEBI" id="CHEBI:64076"/>
    </ligand>
</feature>
<comment type="similarity">
    <text evidence="4 19">In the C-terminal section; belongs to the NnrD/CARKD family.</text>
</comment>
<comment type="caution">
    <text evidence="22">The sequence shown here is derived from an EMBL/GenBank/DDBJ whole genome shotgun (WGS) entry which is preliminary data.</text>
</comment>
<evidence type="ECO:0000256" key="1">
    <source>
        <dbReference type="ARBA" id="ARBA00000013"/>
    </source>
</evidence>
<dbReference type="GO" id="GO:0110051">
    <property type="term" value="P:metabolite repair"/>
    <property type="evidence" value="ECO:0007669"/>
    <property type="project" value="TreeGrafter"/>
</dbReference>
<dbReference type="InterPro" id="IPR030677">
    <property type="entry name" value="Nnr"/>
</dbReference>
<evidence type="ECO:0000256" key="9">
    <source>
        <dbReference type="ARBA" id="ARBA00022958"/>
    </source>
</evidence>
<evidence type="ECO:0000256" key="16">
    <source>
        <dbReference type="ARBA" id="ARBA00049209"/>
    </source>
</evidence>